<reference evidence="1 2" key="1">
    <citation type="submission" date="2009-01" db="EMBL/GenBank/DDBJ databases">
        <authorList>
            <person name="Qin X."/>
            <person name="Bachman B."/>
            <person name="Battles P."/>
            <person name="Bell A."/>
            <person name="Bess C."/>
            <person name="Bickham C."/>
            <person name="Chaboub L."/>
            <person name="Chen D."/>
            <person name="Coyle M."/>
            <person name="Deiros D.R."/>
            <person name="Dinh H."/>
            <person name="Forbes L."/>
            <person name="Fowler G."/>
            <person name="Francisco L."/>
            <person name="Fu Q."/>
            <person name="Gubbala S."/>
            <person name="Hale W."/>
            <person name="Han Y."/>
            <person name="Hemphill L."/>
            <person name="Highlander S.K."/>
            <person name="Hirani K."/>
            <person name="Hogues M."/>
            <person name="Jackson L."/>
            <person name="Jakkamsetti A."/>
            <person name="Javaid M."/>
            <person name="Jiang H."/>
            <person name="Korchina V."/>
            <person name="Kovar C."/>
            <person name="Lara F."/>
            <person name="Lee S."/>
            <person name="Mata R."/>
            <person name="Mathew T."/>
            <person name="Moen C."/>
            <person name="Morales K."/>
            <person name="Munidasa M."/>
            <person name="Nazareth L."/>
            <person name="Ngo R."/>
            <person name="Nguyen L."/>
            <person name="Okwuonu G."/>
            <person name="Ongeri F."/>
            <person name="Patil S."/>
            <person name="Petrosino J."/>
            <person name="Pham C."/>
            <person name="Pham P."/>
            <person name="Pu L.-L."/>
            <person name="Puazo M."/>
            <person name="Raj R."/>
            <person name="Reid J."/>
            <person name="Rouhana J."/>
            <person name="Saada N."/>
            <person name="Shang Y."/>
            <person name="Simmons D."/>
            <person name="Thornton R."/>
            <person name="Warren J."/>
            <person name="Weissenberger G."/>
            <person name="Zhang J."/>
            <person name="Zhang L."/>
            <person name="Zhou C."/>
            <person name="Zhu D."/>
            <person name="Muzny D."/>
            <person name="Worley K."/>
            <person name="Gibbs R."/>
        </authorList>
    </citation>
    <scope>NUCLEOTIDE SEQUENCE [LARGE SCALE GENOMIC DNA]</scope>
    <source>
        <strain evidence="1 2">DSM 15434</strain>
    </source>
</reference>
<dbReference type="AlphaFoldDB" id="C0W5S6"/>
<accession>C0W5S6</accession>
<sequence>MATIHYGNSCFYWDDDEAMAFLTAYRRKLNSGEPILLACDIDEGDVAFVVTPGVPVHVEFDEPIDEAGRRELGLHENR</sequence>
<dbReference type="RefSeq" id="WP_006548184.1">
    <property type="nucleotide sequence ID" value="NZ_DS999574.1"/>
</dbReference>
<proteinExistence type="predicted"/>
<comment type="caution">
    <text evidence="1">The sequence shown here is derived from an EMBL/GenBank/DDBJ whole genome shotgun (WGS) entry which is preliminary data.</text>
</comment>
<evidence type="ECO:0000313" key="1">
    <source>
        <dbReference type="EMBL" id="EEH65922.1"/>
    </source>
</evidence>
<keyword evidence="2" id="KW-1185">Reference proteome</keyword>
<evidence type="ECO:0000313" key="2">
    <source>
        <dbReference type="Proteomes" id="UP000004778"/>
    </source>
</evidence>
<protein>
    <submittedName>
        <fullName evidence="1">Uncharacterized protein</fullName>
    </submittedName>
</protein>
<dbReference type="HOGENOM" id="CLU_2614068_0_0_11"/>
<dbReference type="OrthoDB" id="5123855at2"/>
<name>C0W5S6_9ACTO</name>
<dbReference type="Proteomes" id="UP000004778">
    <property type="component" value="Unassembled WGS sequence"/>
</dbReference>
<organism evidence="1 2">
    <name type="scientific">Actinomyces urogenitalis DSM 15434</name>
    <dbReference type="NCBI Taxonomy" id="525246"/>
    <lineage>
        <taxon>Bacteria</taxon>
        <taxon>Bacillati</taxon>
        <taxon>Actinomycetota</taxon>
        <taxon>Actinomycetes</taxon>
        <taxon>Actinomycetales</taxon>
        <taxon>Actinomycetaceae</taxon>
        <taxon>Actinomyces</taxon>
    </lineage>
</organism>
<gene>
    <name evidence="1" type="ORF">HMPREF0058_1220</name>
</gene>
<dbReference type="EMBL" id="ACFH01000095">
    <property type="protein sequence ID" value="EEH65922.1"/>
    <property type="molecule type" value="Genomic_DNA"/>
</dbReference>